<sequence length="394" mass="43771">MMFPCVLGELITDSYAHYVFAEDTKVLWTAPAKGETLVLPGENTPCHCRSPFSGKLKGAFNVPFSLLLPEAAELAGNAGALMRYRLPCSYSPRFSVVTITYRIFTVVTHNSLLKPNHTVGSQVSYTAKTKPEFPSVPRQLAYQEHSPLIGPDGDPDGWLTLPPIKIQGTAFSSRPVEVTYTLSLAKPLSYTRGSAIPLHLSVDCDDVQALDLLSSPHAPMIRLMRTISLGYDVGGGYLSSRKLDLARAKSLNLITFKDLTERVQTGGWWPLPAYDRTSTARRELQGEIHLPPTIGATAHLGRYDYYYEVAVYPPELAGFSSSRSGRLQSVPVDICTLYTNGPRPIAYSPPKYSDIVRVQEEPATRYNTFSAGKLIYYWNKDLRELTYSYLIVYP</sequence>
<gene>
    <name evidence="1" type="ORF">PHLGIDRAFT_123638</name>
</gene>
<dbReference type="AlphaFoldDB" id="A0A0C3P8Z3"/>
<protein>
    <recommendedName>
        <fullName evidence="3">Arrestin-like N-terminal domain-containing protein</fullName>
    </recommendedName>
</protein>
<accession>A0A0C3P8Z3</accession>
<proteinExistence type="predicted"/>
<dbReference type="OrthoDB" id="3261578at2759"/>
<dbReference type="STRING" id="745531.A0A0C3P8Z3"/>
<reference evidence="1 2" key="1">
    <citation type="journal article" date="2014" name="PLoS Genet.">
        <title>Analysis of the Phlebiopsis gigantea genome, transcriptome and secretome provides insight into its pioneer colonization strategies of wood.</title>
        <authorList>
            <person name="Hori C."/>
            <person name="Ishida T."/>
            <person name="Igarashi K."/>
            <person name="Samejima M."/>
            <person name="Suzuki H."/>
            <person name="Master E."/>
            <person name="Ferreira P."/>
            <person name="Ruiz-Duenas F.J."/>
            <person name="Held B."/>
            <person name="Canessa P."/>
            <person name="Larrondo L.F."/>
            <person name="Schmoll M."/>
            <person name="Druzhinina I.S."/>
            <person name="Kubicek C.P."/>
            <person name="Gaskell J.A."/>
            <person name="Kersten P."/>
            <person name="St John F."/>
            <person name="Glasner J."/>
            <person name="Sabat G."/>
            <person name="Splinter BonDurant S."/>
            <person name="Syed K."/>
            <person name="Yadav J."/>
            <person name="Mgbeahuruike A.C."/>
            <person name="Kovalchuk A."/>
            <person name="Asiegbu F.O."/>
            <person name="Lackner G."/>
            <person name="Hoffmeister D."/>
            <person name="Rencoret J."/>
            <person name="Gutierrez A."/>
            <person name="Sun H."/>
            <person name="Lindquist E."/>
            <person name="Barry K."/>
            <person name="Riley R."/>
            <person name="Grigoriev I.V."/>
            <person name="Henrissat B."/>
            <person name="Kues U."/>
            <person name="Berka R.M."/>
            <person name="Martinez A.T."/>
            <person name="Covert S.F."/>
            <person name="Blanchette R.A."/>
            <person name="Cullen D."/>
        </authorList>
    </citation>
    <scope>NUCLEOTIDE SEQUENCE [LARGE SCALE GENOMIC DNA]</scope>
    <source>
        <strain evidence="1 2">11061_1 CR5-6</strain>
    </source>
</reference>
<name>A0A0C3P8Z3_PHLG1</name>
<organism evidence="1 2">
    <name type="scientific">Phlebiopsis gigantea (strain 11061_1 CR5-6)</name>
    <name type="common">White-rot fungus</name>
    <name type="synonym">Peniophora gigantea</name>
    <dbReference type="NCBI Taxonomy" id="745531"/>
    <lineage>
        <taxon>Eukaryota</taxon>
        <taxon>Fungi</taxon>
        <taxon>Dikarya</taxon>
        <taxon>Basidiomycota</taxon>
        <taxon>Agaricomycotina</taxon>
        <taxon>Agaricomycetes</taxon>
        <taxon>Polyporales</taxon>
        <taxon>Phanerochaetaceae</taxon>
        <taxon>Phlebiopsis</taxon>
    </lineage>
</organism>
<dbReference type="Proteomes" id="UP000053257">
    <property type="component" value="Unassembled WGS sequence"/>
</dbReference>
<dbReference type="HOGENOM" id="CLU_025691_0_0_1"/>
<dbReference type="EMBL" id="KN840912">
    <property type="protein sequence ID" value="KIP01128.1"/>
    <property type="molecule type" value="Genomic_DNA"/>
</dbReference>
<evidence type="ECO:0008006" key="3">
    <source>
        <dbReference type="Google" id="ProtNLM"/>
    </source>
</evidence>
<keyword evidence="2" id="KW-1185">Reference proteome</keyword>
<evidence type="ECO:0000313" key="2">
    <source>
        <dbReference type="Proteomes" id="UP000053257"/>
    </source>
</evidence>
<evidence type="ECO:0000313" key="1">
    <source>
        <dbReference type="EMBL" id="KIP01128.1"/>
    </source>
</evidence>